<dbReference type="RefSeq" id="WP_186908402.1">
    <property type="nucleotide sequence ID" value="NZ_JACOPP010000020.1"/>
</dbReference>
<dbReference type="InterPro" id="IPR023404">
    <property type="entry name" value="rSAM_horseshoe"/>
</dbReference>
<evidence type="ECO:0000313" key="2">
    <source>
        <dbReference type="EMBL" id="MBC5734578.1"/>
    </source>
</evidence>
<dbReference type="InterPro" id="IPR007197">
    <property type="entry name" value="rSAM"/>
</dbReference>
<dbReference type="SFLD" id="SFLDF00310">
    <property type="entry name" value="oxygen-independent_coproporphy"/>
    <property type="match status" value="1"/>
</dbReference>
<dbReference type="GO" id="GO:0051989">
    <property type="term" value="F:coproporphyrinogen dehydrogenase activity"/>
    <property type="evidence" value="ECO:0007669"/>
    <property type="project" value="UniProtKB-EC"/>
</dbReference>
<dbReference type="EMBL" id="JACOPP010000020">
    <property type="protein sequence ID" value="MBC5734578.1"/>
    <property type="molecule type" value="Genomic_DNA"/>
</dbReference>
<accession>A0A8J6J6G7</accession>
<dbReference type="InterPro" id="IPR034505">
    <property type="entry name" value="Coproporphyrinogen-III_oxidase"/>
</dbReference>
<dbReference type="CDD" id="cd01335">
    <property type="entry name" value="Radical_SAM"/>
    <property type="match status" value="1"/>
</dbReference>
<dbReference type="GO" id="GO:0005737">
    <property type="term" value="C:cytoplasm"/>
    <property type="evidence" value="ECO:0007669"/>
    <property type="project" value="TreeGrafter"/>
</dbReference>
<reference evidence="2" key="1">
    <citation type="submission" date="2020-08" db="EMBL/GenBank/DDBJ databases">
        <title>Genome public.</title>
        <authorList>
            <person name="Liu C."/>
            <person name="Sun Q."/>
        </authorList>
    </citation>
    <scope>NUCLEOTIDE SEQUENCE</scope>
    <source>
        <strain evidence="2">NSJ-51</strain>
    </source>
</reference>
<organism evidence="2 3">
    <name type="scientific">Lawsonibacter hominis</name>
    <dbReference type="NCBI Taxonomy" id="2763053"/>
    <lineage>
        <taxon>Bacteria</taxon>
        <taxon>Bacillati</taxon>
        <taxon>Bacillota</taxon>
        <taxon>Clostridia</taxon>
        <taxon>Eubacteriales</taxon>
        <taxon>Oscillospiraceae</taxon>
        <taxon>Lawsonibacter</taxon>
    </lineage>
</organism>
<dbReference type="InterPro" id="IPR006638">
    <property type="entry name" value="Elp3/MiaA/NifB-like_rSAM"/>
</dbReference>
<dbReference type="SFLD" id="SFLDG01082">
    <property type="entry name" value="B12-binding_domain_containing"/>
    <property type="match status" value="1"/>
</dbReference>
<dbReference type="AlphaFoldDB" id="A0A8J6J6G7"/>
<dbReference type="GO" id="GO:0006779">
    <property type="term" value="P:porphyrin-containing compound biosynthetic process"/>
    <property type="evidence" value="ECO:0007669"/>
    <property type="project" value="TreeGrafter"/>
</dbReference>
<comment type="caution">
    <text evidence="2">The sequence shown here is derived from an EMBL/GenBank/DDBJ whole genome shotgun (WGS) entry which is preliminary data.</text>
</comment>
<dbReference type="Pfam" id="PF04055">
    <property type="entry name" value="Radical_SAM"/>
    <property type="match status" value="1"/>
</dbReference>
<dbReference type="InterPro" id="IPR058240">
    <property type="entry name" value="rSAM_sf"/>
</dbReference>
<proteinExistence type="predicted"/>
<name>A0A8J6J6G7_9FIRM</name>
<dbReference type="Proteomes" id="UP000661435">
    <property type="component" value="Unassembled WGS sequence"/>
</dbReference>
<gene>
    <name evidence="2" type="primary">hemZ</name>
    <name evidence="2" type="ORF">H8S57_12715</name>
</gene>
<dbReference type="Gene3D" id="3.80.30.20">
    <property type="entry name" value="tm_1862 like domain"/>
    <property type="match status" value="1"/>
</dbReference>
<dbReference type="InterPro" id="IPR023995">
    <property type="entry name" value="HemZ"/>
</dbReference>
<keyword evidence="3" id="KW-1185">Reference proteome</keyword>
<feature type="domain" description="Radical SAM core" evidence="1">
    <location>
        <begin position="164"/>
        <end position="414"/>
    </location>
</feature>
<protein>
    <submittedName>
        <fullName evidence="2">Coproporphyrinogen dehydrogenase HemZ</fullName>
        <ecNumber evidence="2">1.3.98.3</ecNumber>
    </submittedName>
</protein>
<evidence type="ECO:0000259" key="1">
    <source>
        <dbReference type="PROSITE" id="PS51918"/>
    </source>
</evidence>
<dbReference type="PROSITE" id="PS51918">
    <property type="entry name" value="RADICAL_SAM"/>
    <property type="match status" value="1"/>
</dbReference>
<dbReference type="PANTHER" id="PTHR13932:SF1">
    <property type="entry name" value="OXYGEN-INDEPENDENT COPROPORPHYRINOGEN-III OXIDASE-LIKE PROTEIN HEMZ"/>
    <property type="match status" value="1"/>
</dbReference>
<dbReference type="SFLD" id="SFLDS00029">
    <property type="entry name" value="Radical_SAM"/>
    <property type="match status" value="1"/>
</dbReference>
<dbReference type="PANTHER" id="PTHR13932">
    <property type="entry name" value="COPROPORPHYRINIGEN III OXIDASE"/>
    <property type="match status" value="1"/>
</dbReference>
<dbReference type="GO" id="GO:0051539">
    <property type="term" value="F:4 iron, 4 sulfur cluster binding"/>
    <property type="evidence" value="ECO:0007669"/>
    <property type="project" value="TreeGrafter"/>
</dbReference>
<dbReference type="EC" id="1.3.98.3" evidence="2"/>
<dbReference type="SUPFAM" id="SSF102114">
    <property type="entry name" value="Radical SAM enzymes"/>
    <property type="match status" value="1"/>
</dbReference>
<evidence type="ECO:0000313" key="3">
    <source>
        <dbReference type="Proteomes" id="UP000661435"/>
    </source>
</evidence>
<dbReference type="SFLD" id="SFLDG01065">
    <property type="entry name" value="anaerobic_coproporphyrinogen-I"/>
    <property type="match status" value="1"/>
</dbReference>
<dbReference type="SMART" id="SM00729">
    <property type="entry name" value="Elp3"/>
    <property type="match status" value="1"/>
</dbReference>
<dbReference type="NCBIfam" id="TIGR03994">
    <property type="entry name" value="rSAM_HemZ"/>
    <property type="match status" value="1"/>
</dbReference>
<sequence>MKLYFKGHDYKYAAEQMLLTLFPGQRPEYPASPPAAGEDALELSLFRGPVWATATARLSYRGKRCAAVRRCSSAELTGGLADSRALQRILKLAFYDAGVRALGREPPWGALTGVRPVKIPARAMAQGASPAQAEALLRDTYRVSAPRRALAMDCARASLAAQNSLRRDEVSLYVGIPFCPTRCAYCSFVSADVGRALRLIDPFLAALHREISAAGAMLERAGLRVRTVYFGGGTPTTLSAPQLDALLGHLAEHVDLSRCTEYTVEAGRPDTITAEKLSVLARRGVGRISVNPQSMDDRVLAAMGRAHRCQDTHRAYALAREHGIPCVNMDLIAGLPADTPEGFRASLEQVLALGPENVTVHTLALKKGSRLMEEGGALPSGADVGSMLDYAWSALRAARQTPYYLYRQKYMSGSFENVGWARPGFESLYNICMMEELHTIVSLGGGGVTKLVDPHTGRIERIANAKYPQEYLRGLDQMIREKSRVADFFAAWNQNKEG</sequence>
<keyword evidence="2" id="KW-0560">Oxidoreductase</keyword>